<reference evidence="2" key="1">
    <citation type="submission" date="2016-10" db="EMBL/GenBank/DDBJ databases">
        <authorList>
            <person name="Varghese N."/>
            <person name="Submissions S."/>
        </authorList>
    </citation>
    <scope>NUCLEOTIDE SEQUENCE [LARGE SCALE GENOMIC DNA]</scope>
    <source>
        <strain evidence="2">ANC 5076</strain>
    </source>
</reference>
<protein>
    <submittedName>
        <fullName evidence="1">Uncharacterized protein</fullName>
    </submittedName>
</protein>
<gene>
    <name evidence="1" type="ORF">SAMN05444586_101568</name>
</gene>
<name>A0A1I6UBT4_9GAMM</name>
<keyword evidence="2" id="KW-1185">Reference proteome</keyword>
<evidence type="ECO:0000313" key="2">
    <source>
        <dbReference type="Proteomes" id="UP000182827"/>
    </source>
</evidence>
<evidence type="ECO:0000313" key="1">
    <source>
        <dbReference type="EMBL" id="SFS98880.1"/>
    </source>
</evidence>
<accession>A0A1I6UBT4</accession>
<dbReference type="AlphaFoldDB" id="A0A1I6UBT4"/>
<proteinExistence type="predicted"/>
<sequence>MNSVADKFEQFEWLTRGITAKSPVFGQESHGTGEKPLDYQDRLGAIASMDTQLAKSITSVIIYGEISKGDYEYVRNHLAKIMMNAAYDDKKREPEHIAIYHLSWLIARMVVDFSIKPELEGFYTAAGRLHYAGIGINQMPVNVYRQTWKSYENLMVIAIESAIDEASKAIDVYKKKTYQEVEN</sequence>
<organism evidence="1 2">
    <name type="scientific">Acinetobacter bohemicus</name>
    <dbReference type="NCBI Taxonomy" id="1435036"/>
    <lineage>
        <taxon>Bacteria</taxon>
        <taxon>Pseudomonadati</taxon>
        <taxon>Pseudomonadota</taxon>
        <taxon>Gammaproteobacteria</taxon>
        <taxon>Moraxellales</taxon>
        <taxon>Moraxellaceae</taxon>
        <taxon>Acinetobacter</taxon>
    </lineage>
</organism>
<dbReference type="RefSeq" id="WP_074946488.1">
    <property type="nucleotide sequence ID" value="NZ_FOZU01000015.1"/>
</dbReference>
<dbReference type="Proteomes" id="UP000182827">
    <property type="component" value="Unassembled WGS sequence"/>
</dbReference>
<dbReference type="EMBL" id="FOZU01000015">
    <property type="protein sequence ID" value="SFS98880.1"/>
    <property type="molecule type" value="Genomic_DNA"/>
</dbReference>